<feature type="coiled-coil region" evidence="1">
    <location>
        <begin position="473"/>
        <end position="503"/>
    </location>
</feature>
<dbReference type="OrthoDB" id="62952at2759"/>
<dbReference type="InterPro" id="IPR011990">
    <property type="entry name" value="TPR-like_helical_dom_sf"/>
</dbReference>
<organism evidence="2 3">
    <name type="scientific">Glarea lozoyensis (strain ATCC 20868 / MF5171)</name>
    <dbReference type="NCBI Taxonomy" id="1116229"/>
    <lineage>
        <taxon>Eukaryota</taxon>
        <taxon>Fungi</taxon>
        <taxon>Dikarya</taxon>
        <taxon>Ascomycota</taxon>
        <taxon>Pezizomycotina</taxon>
        <taxon>Leotiomycetes</taxon>
        <taxon>Helotiales</taxon>
        <taxon>Helotiaceae</taxon>
        <taxon>Glarea</taxon>
    </lineage>
</organism>
<dbReference type="AlphaFoldDB" id="S3CXB5"/>
<reference evidence="2 3" key="1">
    <citation type="journal article" date="2013" name="BMC Genomics">
        <title>Genomics-driven discovery of the pneumocandin biosynthetic gene cluster in the fungus Glarea lozoyensis.</title>
        <authorList>
            <person name="Chen L."/>
            <person name="Yue Q."/>
            <person name="Zhang X."/>
            <person name="Xiang M."/>
            <person name="Wang C."/>
            <person name="Li S."/>
            <person name="Che Y."/>
            <person name="Ortiz-Lopez F.J."/>
            <person name="Bills G.F."/>
            <person name="Liu X."/>
            <person name="An Z."/>
        </authorList>
    </citation>
    <scope>NUCLEOTIDE SEQUENCE [LARGE SCALE GENOMIC DNA]</scope>
    <source>
        <strain evidence="3">ATCC 20868 / MF5171</strain>
    </source>
</reference>
<keyword evidence="3" id="KW-1185">Reference proteome</keyword>
<evidence type="ECO:0000313" key="3">
    <source>
        <dbReference type="Proteomes" id="UP000016922"/>
    </source>
</evidence>
<dbReference type="HOGENOM" id="CLU_546345_0_0_1"/>
<evidence type="ECO:0000256" key="1">
    <source>
        <dbReference type="SAM" id="Coils"/>
    </source>
</evidence>
<evidence type="ECO:0000313" key="2">
    <source>
        <dbReference type="EMBL" id="EPE24466.1"/>
    </source>
</evidence>
<dbReference type="GeneID" id="19467367"/>
<sequence>MSQHVYYPLASLAGISFDIRQLIYEYALLVKDPTALTTVSLDSETYGSKTYTNCLLLDFQHVSTALFRVNRKMSRESLEYFYTNNHFVHVRTGFSCYYRDTLMQALPVKLFRLEERLHSAAILRVSLQTLQTALDSRWNILQAGLSLMIRSSDLGKLFEFMDARNYACFTKDKVVKVSLDFNLKIRHNKKWRPQTTQGMMSSIRFRRIQTSQPWFSPEHDPTIQLDISGKLNADQRLQIEKATNLHPLHRSEIEAMTAECIAKAKVLSSSENSADRIKAYEYLIAAANLNGGDINVLLSTDQDPRWERSPSRTPEQSLLFFQLLDQISLIFSSLNIRELAMATSLVALRVGRNTGDPLQLRAIEEITLRVVNSYLAEEEWEEAMRHIIEVCNRYPNSSVLRNAVPTIRSRRIQAEKQKIHQDEVEKLTMRLVNMFIMEESWDKALAEADSALTLYPDSVVLQNAVCDILVLQFEARSEEAERLRREQKEIEALAMELVSLSASEKVIYYDAVSEVHSALAHFPSSKVLPDAVLKLDAAV</sequence>
<name>S3CXB5_GLAL2</name>
<gene>
    <name evidence="2" type="ORF">GLAREA_08318</name>
</gene>
<dbReference type="Gene3D" id="1.25.40.10">
    <property type="entry name" value="Tetratricopeptide repeat domain"/>
    <property type="match status" value="1"/>
</dbReference>
<accession>S3CXB5</accession>
<dbReference type="Proteomes" id="UP000016922">
    <property type="component" value="Unassembled WGS sequence"/>
</dbReference>
<keyword evidence="1" id="KW-0175">Coiled coil</keyword>
<dbReference type="RefSeq" id="XP_008088554.1">
    <property type="nucleotide sequence ID" value="XM_008090363.1"/>
</dbReference>
<protein>
    <submittedName>
        <fullName evidence="2">Uncharacterized protein</fullName>
    </submittedName>
</protein>
<dbReference type="KEGG" id="glz:GLAREA_08318"/>
<proteinExistence type="predicted"/>
<dbReference type="EMBL" id="KE145373">
    <property type="protein sequence ID" value="EPE24466.1"/>
    <property type="molecule type" value="Genomic_DNA"/>
</dbReference>